<dbReference type="RefSeq" id="WP_106345719.1">
    <property type="nucleotide sequence ID" value="NZ_PVNE01000019.1"/>
</dbReference>
<name>A0A2T0LCT3_9BACL</name>
<gene>
    <name evidence="1" type="ORF">CLV97_1192</name>
</gene>
<reference evidence="1 2" key="1">
    <citation type="submission" date="2018-03" db="EMBL/GenBank/DDBJ databases">
        <title>Genomic Encyclopedia of Archaeal and Bacterial Type Strains, Phase II (KMG-II): from individual species to whole genera.</title>
        <authorList>
            <person name="Goeker M."/>
        </authorList>
    </citation>
    <scope>NUCLEOTIDE SEQUENCE [LARGE SCALE GENOMIC DNA]</scope>
    <source>
        <strain evidence="1 2">DSM 44946</strain>
    </source>
</reference>
<keyword evidence="2" id="KW-1185">Reference proteome</keyword>
<organism evidence="1 2">
    <name type="scientific">Planifilum fimeticola</name>
    <dbReference type="NCBI Taxonomy" id="201975"/>
    <lineage>
        <taxon>Bacteria</taxon>
        <taxon>Bacillati</taxon>
        <taxon>Bacillota</taxon>
        <taxon>Bacilli</taxon>
        <taxon>Bacillales</taxon>
        <taxon>Thermoactinomycetaceae</taxon>
        <taxon>Planifilum</taxon>
    </lineage>
</organism>
<dbReference type="AlphaFoldDB" id="A0A2T0LCT3"/>
<evidence type="ECO:0000313" key="1">
    <source>
        <dbReference type="EMBL" id="PRX39844.1"/>
    </source>
</evidence>
<accession>A0A2T0LCT3</accession>
<sequence>MIIPSNLDPEIREVVERYTKNGEKWEVFPAKLFIDGTFYYYFYFDPAEELMVIRDDGAVLPVSQIRKVALIADAYNTSITILANDGESMARKPIVTIYKRYIRVLEKIKKYAVNLPSQLQKELDEMISLSKEVIDHQITIRKSVNAGKKLTVETRKRGVVTEDDFKKMRSYHMALARSGFRQNEIELETSEARERLINYLNTQVSWKNWRLWLAYKELKHHDRRMYSKKRDPEEVKILEELRREIYKDIPIEQHPDVENYLAKLRNPKS</sequence>
<dbReference type="EMBL" id="PVNE01000019">
    <property type="protein sequence ID" value="PRX39844.1"/>
    <property type="molecule type" value="Genomic_DNA"/>
</dbReference>
<comment type="caution">
    <text evidence="1">The sequence shown here is derived from an EMBL/GenBank/DDBJ whole genome shotgun (WGS) entry which is preliminary data.</text>
</comment>
<dbReference type="OrthoDB" id="2808511at2"/>
<proteinExistence type="predicted"/>
<protein>
    <submittedName>
        <fullName evidence="1">Uncharacterized protein</fullName>
    </submittedName>
</protein>
<dbReference type="Proteomes" id="UP000237797">
    <property type="component" value="Unassembled WGS sequence"/>
</dbReference>
<evidence type="ECO:0000313" key="2">
    <source>
        <dbReference type="Proteomes" id="UP000237797"/>
    </source>
</evidence>